<name>A0ABR7M2N9_9ACTN</name>
<sequence>MASEKITVTVPAEVLGPVRESAGGNLSAYVTRALRAQLVHEAMDSLAEDLEANPAFRLAHDEWLADMQAEQTAISEDHTEGNAE</sequence>
<evidence type="ECO:0000313" key="1">
    <source>
        <dbReference type="EMBL" id="MBC6471074.1"/>
    </source>
</evidence>
<gene>
    <name evidence="1" type="ORF">HKK74_37135</name>
</gene>
<protein>
    <submittedName>
        <fullName evidence="1">Uncharacterized protein</fullName>
    </submittedName>
</protein>
<dbReference type="RefSeq" id="WP_187248116.1">
    <property type="nucleotide sequence ID" value="NZ_BAAAOK010000002.1"/>
</dbReference>
<organism evidence="1 2">
    <name type="scientific">Actinomadura alba</name>
    <dbReference type="NCBI Taxonomy" id="406431"/>
    <lineage>
        <taxon>Bacteria</taxon>
        <taxon>Bacillati</taxon>
        <taxon>Actinomycetota</taxon>
        <taxon>Actinomycetes</taxon>
        <taxon>Streptosporangiales</taxon>
        <taxon>Thermomonosporaceae</taxon>
        <taxon>Actinomadura</taxon>
    </lineage>
</organism>
<accession>A0ABR7M2N9</accession>
<dbReference type="Proteomes" id="UP000805614">
    <property type="component" value="Unassembled WGS sequence"/>
</dbReference>
<dbReference type="EMBL" id="JABVEC010000056">
    <property type="protein sequence ID" value="MBC6471074.1"/>
    <property type="molecule type" value="Genomic_DNA"/>
</dbReference>
<proteinExistence type="predicted"/>
<comment type="caution">
    <text evidence="1">The sequence shown here is derived from an EMBL/GenBank/DDBJ whole genome shotgun (WGS) entry which is preliminary data.</text>
</comment>
<keyword evidence="2" id="KW-1185">Reference proteome</keyword>
<evidence type="ECO:0000313" key="2">
    <source>
        <dbReference type="Proteomes" id="UP000805614"/>
    </source>
</evidence>
<reference evidence="1 2" key="1">
    <citation type="submission" date="2020-06" db="EMBL/GenBank/DDBJ databases">
        <title>Actinomadura xiongansis sp. nov., isolated from soil of Baiyangdian.</title>
        <authorList>
            <person name="Zhang X."/>
        </authorList>
    </citation>
    <scope>NUCLEOTIDE SEQUENCE [LARGE SCALE GENOMIC DNA]</scope>
    <source>
        <strain evidence="1 2">HBUM206468</strain>
    </source>
</reference>